<keyword evidence="3 23" id="KW-0436">Ligase</keyword>
<dbReference type="AlphaFoldDB" id="A0A484R3I4"/>
<keyword evidence="17" id="KW-0464">Manganese</keyword>
<sequence>MADTLKAYRAKRDFTLTAEPADGGQANPDARAFVIQKHWASRLHYDLRLELDGAMKSWAVPKGPSYDPSVKRMAVQVEDHPIAYNQFEGDIPKGQYGAGKVIIWDEGTWAPVGDPRAGYRKGHLKFALHGRKMQGGWALVRMKGKDEKQPPWLLIKEKDALARAEDDFSVVEAFPDSVVPLRQAAGSGALPGVAADLPGALSPQLATLADAVPGSRSEWLYEIKFDGYRILARVEGEDVRLYTRNGHDWTARMPRLAKTLARLDARSAWIDGEVVVLAENGAPSFQALQNAFDSERTADIVFYAFDLPYLGGRDLRGEPLSVRRHWLEKLMARSRDDHLRFSEAFDAAPSQLAATACKMGLEGIIAKRQSSRYVSRRSPDWLKIKCARRQEFVVVGYTAPKGGRSGFGALLLAVHDAQGGLRYAGRVGSGFDAAGLARMKQQLDALRAKAPPLQGPTGAGGGITWVAPHLVVEVSFGEWTSSGHVRQAVFRGVREDKPAQSIMKEAPMTAKRAKAAAKKTVPARRRTRGAAPEGEAKLGKLTHPERVIDPSTGLTKLDLARYYAQVATLILPQLKNRPVSFLRAPQGIHEEQFFQKHKEARIPGVRDLPRSLDPDHAPLMEVSTPQALLSAVQMNVVEFHTWNAGKTVIGKPDRLLFDLDPGKGVAWLAVKEGAALLRSLLEEIGLRAWLKTSGGKGLHVVVPLRRQYEWGTVKDFSAEIVRHLARTIPQRFVAKSGPRNREGKIFVDYLRNGFGATTVAAWSARARPGLGVSVPIGWDELDSLESSAQWTIADIAARLEVGNAPWSDYAPQAIGRAMKAMGMA</sequence>
<dbReference type="Gene3D" id="3.30.1490.70">
    <property type="match status" value="1"/>
</dbReference>
<gene>
    <name evidence="23" type="ORF">BER1_4244</name>
    <name evidence="24" type="ORF">BER2_4217</name>
</gene>
<dbReference type="SUPFAM" id="SSF56091">
    <property type="entry name" value="DNA ligase/mRNA capping enzyme, catalytic domain"/>
    <property type="match status" value="1"/>
</dbReference>
<reference evidence="23" key="1">
    <citation type="submission" date="2019-03" db="EMBL/GenBank/DDBJ databases">
        <authorList>
            <person name="Danneels B."/>
        </authorList>
    </citation>
    <scope>NUCLEOTIDE SEQUENCE</scope>
</reference>
<dbReference type="EMBL" id="CAADIE010000026">
    <property type="protein sequence ID" value="VFR45028.1"/>
    <property type="molecule type" value="Genomic_DNA"/>
</dbReference>
<dbReference type="GO" id="GO:0004527">
    <property type="term" value="F:exonuclease activity"/>
    <property type="evidence" value="ECO:0007669"/>
    <property type="project" value="UniProtKB-KW"/>
</dbReference>
<evidence type="ECO:0000256" key="20">
    <source>
        <dbReference type="ARBA" id="ARBA00034003"/>
    </source>
</evidence>
<evidence type="ECO:0000256" key="7">
    <source>
        <dbReference type="ARBA" id="ARBA00022723"/>
    </source>
</evidence>
<keyword evidence="5" id="KW-0548">Nucleotidyltransferase</keyword>
<evidence type="ECO:0000256" key="15">
    <source>
        <dbReference type="ARBA" id="ARBA00023172"/>
    </source>
</evidence>
<comment type="cofactor">
    <cofactor evidence="1">
        <name>Mn(2+)</name>
        <dbReference type="ChEBI" id="CHEBI:29035"/>
    </cofactor>
</comment>
<keyword evidence="7" id="KW-0479">Metal-binding</keyword>
<dbReference type="GO" id="GO:0005524">
    <property type="term" value="F:ATP binding"/>
    <property type="evidence" value="ECO:0007669"/>
    <property type="project" value="UniProtKB-KW"/>
</dbReference>
<evidence type="ECO:0000256" key="16">
    <source>
        <dbReference type="ARBA" id="ARBA00023204"/>
    </source>
</evidence>
<dbReference type="CDD" id="cd07906">
    <property type="entry name" value="Adenylation_DNA_ligase_LigD_LigC"/>
    <property type="match status" value="1"/>
</dbReference>
<dbReference type="SUPFAM" id="SSF50249">
    <property type="entry name" value="Nucleic acid-binding proteins"/>
    <property type="match status" value="1"/>
</dbReference>
<dbReference type="Pfam" id="PF04679">
    <property type="entry name" value="DNA_ligase_A_C"/>
    <property type="match status" value="1"/>
</dbReference>
<evidence type="ECO:0000256" key="2">
    <source>
        <dbReference type="ARBA" id="ARBA00012727"/>
    </source>
</evidence>
<keyword evidence="16" id="KW-0234">DNA repair</keyword>
<dbReference type="GO" id="GO:0046872">
    <property type="term" value="F:metal ion binding"/>
    <property type="evidence" value="ECO:0007669"/>
    <property type="project" value="UniProtKB-KW"/>
</dbReference>
<evidence type="ECO:0000256" key="3">
    <source>
        <dbReference type="ARBA" id="ARBA00022598"/>
    </source>
</evidence>
<name>A0A484R3I4_9ZZZZ</name>
<evidence type="ECO:0000256" key="4">
    <source>
        <dbReference type="ARBA" id="ARBA00022679"/>
    </source>
</evidence>
<dbReference type="Gene3D" id="3.30.470.30">
    <property type="entry name" value="DNA ligase/mRNA capping enzyme"/>
    <property type="match status" value="1"/>
</dbReference>
<keyword evidence="10" id="KW-0378">Hydrolase</keyword>
<evidence type="ECO:0000256" key="9">
    <source>
        <dbReference type="ARBA" id="ARBA00022763"/>
    </source>
</evidence>
<dbReference type="Gene3D" id="3.90.920.10">
    <property type="entry name" value="DNA primase, PRIM domain"/>
    <property type="match status" value="1"/>
</dbReference>
<evidence type="ECO:0000259" key="22">
    <source>
        <dbReference type="PROSITE" id="PS50160"/>
    </source>
</evidence>
<dbReference type="CDD" id="cd07971">
    <property type="entry name" value="OBF_DNA_ligase_LigD"/>
    <property type="match status" value="1"/>
</dbReference>
<accession>A0A484R3I4</accession>
<keyword evidence="8" id="KW-0547">Nucleotide-binding</keyword>
<evidence type="ECO:0000313" key="23">
    <source>
        <dbReference type="EMBL" id="VFR45028.1"/>
    </source>
</evidence>
<dbReference type="InterPro" id="IPR012340">
    <property type="entry name" value="NA-bd_OB-fold"/>
</dbReference>
<dbReference type="GO" id="GO:0006281">
    <property type="term" value="P:DNA repair"/>
    <property type="evidence" value="ECO:0007669"/>
    <property type="project" value="UniProtKB-KW"/>
</dbReference>
<keyword evidence="9" id="KW-0227">DNA damage</keyword>
<dbReference type="InterPro" id="IPR033651">
    <property type="entry name" value="PaeLigD_Pol-like"/>
</dbReference>
<proteinExistence type="predicted"/>
<protein>
    <recommendedName>
        <fullName evidence="2">DNA ligase (ATP)</fullName>
        <ecNumber evidence="2">6.5.1.1</ecNumber>
    </recommendedName>
    <alternativeName>
        <fullName evidence="19">NHEJ DNA polymerase</fullName>
    </alternativeName>
</protein>
<keyword evidence="12" id="KW-0067">ATP-binding</keyword>
<dbReference type="NCBIfam" id="TIGR02779">
    <property type="entry name" value="NHEJ_ligase_lig"/>
    <property type="match status" value="1"/>
</dbReference>
<evidence type="ECO:0000256" key="8">
    <source>
        <dbReference type="ARBA" id="ARBA00022741"/>
    </source>
</evidence>
<evidence type="ECO:0000256" key="5">
    <source>
        <dbReference type="ARBA" id="ARBA00022695"/>
    </source>
</evidence>
<evidence type="ECO:0000256" key="19">
    <source>
        <dbReference type="ARBA" id="ARBA00029943"/>
    </source>
</evidence>
<dbReference type="PROSITE" id="PS50160">
    <property type="entry name" value="DNA_LIGASE_A3"/>
    <property type="match status" value="1"/>
</dbReference>
<evidence type="ECO:0000313" key="24">
    <source>
        <dbReference type="EMBL" id="VFR47828.1"/>
    </source>
</evidence>
<evidence type="ECO:0000256" key="18">
    <source>
        <dbReference type="ARBA" id="ARBA00023268"/>
    </source>
</evidence>
<dbReference type="Pfam" id="PF13298">
    <property type="entry name" value="LigD_N"/>
    <property type="match status" value="1"/>
</dbReference>
<dbReference type="GO" id="GO:0003677">
    <property type="term" value="F:DNA binding"/>
    <property type="evidence" value="ECO:0007669"/>
    <property type="project" value="UniProtKB-KW"/>
</dbReference>
<evidence type="ECO:0000256" key="21">
    <source>
        <dbReference type="SAM" id="MobiDB-lite"/>
    </source>
</evidence>
<evidence type="ECO:0000256" key="10">
    <source>
        <dbReference type="ARBA" id="ARBA00022801"/>
    </source>
</evidence>
<dbReference type="InterPro" id="IPR014145">
    <property type="entry name" value="LigD_pol_dom"/>
</dbReference>
<dbReference type="InterPro" id="IPR052171">
    <property type="entry name" value="NHEJ_LigD"/>
</dbReference>
<dbReference type="Gene3D" id="2.40.50.140">
    <property type="entry name" value="Nucleic acid-binding proteins"/>
    <property type="match status" value="1"/>
</dbReference>
<feature type="region of interest" description="Disordered" evidence="21">
    <location>
        <begin position="506"/>
        <end position="535"/>
    </location>
</feature>
<dbReference type="EC" id="6.5.1.1" evidence="2"/>
<dbReference type="NCBIfam" id="TIGR02778">
    <property type="entry name" value="ligD_pol"/>
    <property type="match status" value="1"/>
</dbReference>
<keyword evidence="14" id="KW-0238">DNA-binding</keyword>
<dbReference type="GO" id="GO:0003910">
    <property type="term" value="F:DNA ligase (ATP) activity"/>
    <property type="evidence" value="ECO:0007669"/>
    <property type="project" value="UniProtKB-EC"/>
</dbReference>
<dbReference type="InterPro" id="IPR012309">
    <property type="entry name" value="DNA_ligase_ATP-dep_C"/>
</dbReference>
<dbReference type="NCBIfam" id="TIGR02776">
    <property type="entry name" value="NHEJ_ligase_prk"/>
    <property type="match status" value="1"/>
</dbReference>
<keyword evidence="4" id="KW-0808">Transferase</keyword>
<keyword evidence="15" id="KW-0233">DNA recombination</keyword>
<feature type="domain" description="ATP-dependent DNA ligase family profile" evidence="22">
    <location>
        <begin position="293"/>
        <end position="385"/>
    </location>
</feature>
<dbReference type="Pfam" id="PF01068">
    <property type="entry name" value="DNA_ligase_A_M"/>
    <property type="match status" value="1"/>
</dbReference>
<dbReference type="PANTHER" id="PTHR42705:SF2">
    <property type="entry name" value="BIFUNCTIONAL NON-HOMOLOGOUS END JOINING PROTEIN LIGD"/>
    <property type="match status" value="1"/>
</dbReference>
<dbReference type="InterPro" id="IPR014144">
    <property type="entry name" value="LigD_PE_domain"/>
</dbReference>
<evidence type="ECO:0000256" key="1">
    <source>
        <dbReference type="ARBA" id="ARBA00001936"/>
    </source>
</evidence>
<dbReference type="InterPro" id="IPR014143">
    <property type="entry name" value="NHEJ_ligase_prk"/>
</dbReference>
<dbReference type="EMBL" id="CAADIH010000027">
    <property type="protein sequence ID" value="VFR47828.1"/>
    <property type="molecule type" value="Genomic_DNA"/>
</dbReference>
<dbReference type="CDD" id="cd04862">
    <property type="entry name" value="PaeLigD_Pol_like"/>
    <property type="match status" value="1"/>
</dbReference>
<evidence type="ECO:0000256" key="13">
    <source>
        <dbReference type="ARBA" id="ARBA00022932"/>
    </source>
</evidence>
<dbReference type="GO" id="GO:0003887">
    <property type="term" value="F:DNA-directed DNA polymerase activity"/>
    <property type="evidence" value="ECO:0007669"/>
    <property type="project" value="UniProtKB-KW"/>
</dbReference>
<evidence type="ECO:0000256" key="14">
    <source>
        <dbReference type="ARBA" id="ARBA00023125"/>
    </source>
</evidence>
<feature type="compositionally biased region" description="Basic residues" evidence="21">
    <location>
        <begin position="511"/>
        <end position="528"/>
    </location>
</feature>
<evidence type="ECO:0000256" key="12">
    <source>
        <dbReference type="ARBA" id="ARBA00022840"/>
    </source>
</evidence>
<dbReference type="GO" id="GO:0006310">
    <property type="term" value="P:DNA recombination"/>
    <property type="evidence" value="ECO:0007669"/>
    <property type="project" value="UniProtKB-KW"/>
</dbReference>
<keyword evidence="13" id="KW-0239">DNA-directed DNA polymerase</keyword>
<dbReference type="InterPro" id="IPR012310">
    <property type="entry name" value="DNA_ligase_ATP-dep_cent"/>
</dbReference>
<keyword evidence="11" id="KW-0269">Exonuclease</keyword>
<evidence type="ECO:0000256" key="11">
    <source>
        <dbReference type="ARBA" id="ARBA00022839"/>
    </source>
</evidence>
<organism evidence="23">
    <name type="scientific">plant metagenome</name>
    <dbReference type="NCBI Taxonomy" id="1297885"/>
    <lineage>
        <taxon>unclassified sequences</taxon>
        <taxon>metagenomes</taxon>
        <taxon>organismal metagenomes</taxon>
    </lineage>
</organism>
<dbReference type="NCBIfam" id="TIGR02777">
    <property type="entry name" value="LigD_PE_dom"/>
    <property type="match status" value="1"/>
</dbReference>
<keyword evidence="18" id="KW-0511">Multifunctional enzyme</keyword>
<dbReference type="Pfam" id="PF21686">
    <property type="entry name" value="LigD_Prim-Pol"/>
    <property type="match status" value="1"/>
</dbReference>
<keyword evidence="6" id="KW-0540">Nuclease</keyword>
<comment type="catalytic activity">
    <reaction evidence="20">
        <text>ATP + (deoxyribonucleotide)n-3'-hydroxyl + 5'-phospho-(deoxyribonucleotide)m = (deoxyribonucleotide)n+m + AMP + diphosphate.</text>
        <dbReference type="EC" id="6.5.1.1"/>
    </reaction>
</comment>
<evidence type="ECO:0000256" key="6">
    <source>
        <dbReference type="ARBA" id="ARBA00022722"/>
    </source>
</evidence>
<dbReference type="InterPro" id="IPR014146">
    <property type="entry name" value="LigD_ligase_dom"/>
</dbReference>
<evidence type="ECO:0000256" key="17">
    <source>
        <dbReference type="ARBA" id="ARBA00023211"/>
    </source>
</evidence>
<dbReference type="PANTHER" id="PTHR42705">
    <property type="entry name" value="BIFUNCTIONAL NON-HOMOLOGOUS END JOINING PROTEIN LIGD"/>
    <property type="match status" value="1"/>
</dbReference>